<dbReference type="EMBL" id="CP035492">
    <property type="protein sequence ID" value="QAY66503.1"/>
    <property type="molecule type" value="Genomic_DNA"/>
</dbReference>
<evidence type="ECO:0008006" key="4">
    <source>
        <dbReference type="Google" id="ProtNLM"/>
    </source>
</evidence>
<dbReference type="PANTHER" id="PTHR36974">
    <property type="entry name" value="MEMBRANE PROTEIN-RELATED"/>
    <property type="match status" value="1"/>
</dbReference>
<feature type="transmembrane region" description="Helical" evidence="1">
    <location>
        <begin position="28"/>
        <end position="48"/>
    </location>
</feature>
<keyword evidence="1" id="KW-0812">Transmembrane</keyword>
<dbReference type="KEGG" id="pprt:ET464_08850"/>
<keyword evidence="1" id="KW-1133">Transmembrane helix</keyword>
<dbReference type="RefSeq" id="WP_129440157.1">
    <property type="nucleotide sequence ID" value="NZ_CP035492.1"/>
</dbReference>
<dbReference type="PANTHER" id="PTHR36974:SF1">
    <property type="entry name" value="DOXX FAMILY MEMBRANE PROTEIN"/>
    <property type="match status" value="1"/>
</dbReference>
<keyword evidence="3" id="KW-1185">Reference proteome</keyword>
<sequence>MVPFIALIVSWIVFRAAGYAGLSYFDDWFVSLQAAAVIMLLLSASAHWGTRRPDLIRMVPPAIPAKGAIVTVTGLLEIAGAIGLLIPAVSLAAAIALTTLLIAMFPANHYAAKRRLTIGGKPVPSLPVRAVLQLVFIAAILLPPTIL</sequence>
<gene>
    <name evidence="2" type="ORF">ET464_08850</name>
</gene>
<reference evidence="2 3" key="1">
    <citation type="submission" date="2019-01" db="EMBL/GenBank/DDBJ databases">
        <title>Genome sequencing of strain FW100M-2.</title>
        <authorList>
            <person name="Heo J."/>
            <person name="Kim S.-J."/>
            <person name="Kim J.-S."/>
            <person name="Hong S.-B."/>
            <person name="Kwon S.-W."/>
        </authorList>
    </citation>
    <scope>NUCLEOTIDE SEQUENCE [LARGE SCALE GENOMIC DNA]</scope>
    <source>
        <strain evidence="2 3">FW100M-2</strain>
    </source>
</reference>
<proteinExistence type="predicted"/>
<organism evidence="2 3">
    <name type="scientific">Paenibacillus protaetiae</name>
    <dbReference type="NCBI Taxonomy" id="2509456"/>
    <lineage>
        <taxon>Bacteria</taxon>
        <taxon>Bacillati</taxon>
        <taxon>Bacillota</taxon>
        <taxon>Bacilli</taxon>
        <taxon>Bacillales</taxon>
        <taxon>Paenibacillaceae</taxon>
        <taxon>Paenibacillus</taxon>
    </lineage>
</organism>
<evidence type="ECO:0000256" key="1">
    <source>
        <dbReference type="SAM" id="Phobius"/>
    </source>
</evidence>
<feature type="transmembrane region" description="Helical" evidence="1">
    <location>
        <begin position="55"/>
        <end position="76"/>
    </location>
</feature>
<dbReference type="OrthoDB" id="129693at2"/>
<dbReference type="Proteomes" id="UP000293568">
    <property type="component" value="Chromosome"/>
</dbReference>
<accession>A0A4P6EWD8</accession>
<evidence type="ECO:0000313" key="2">
    <source>
        <dbReference type="EMBL" id="QAY66503.1"/>
    </source>
</evidence>
<dbReference type="AlphaFoldDB" id="A0A4P6EWD8"/>
<feature type="transmembrane region" description="Helical" evidence="1">
    <location>
        <begin position="126"/>
        <end position="146"/>
    </location>
</feature>
<protein>
    <recommendedName>
        <fullName evidence="4">DoxX family membrane protein</fullName>
    </recommendedName>
</protein>
<feature type="transmembrane region" description="Helical" evidence="1">
    <location>
        <begin position="82"/>
        <end position="105"/>
    </location>
</feature>
<evidence type="ECO:0000313" key="3">
    <source>
        <dbReference type="Proteomes" id="UP000293568"/>
    </source>
</evidence>
<name>A0A4P6EWD8_9BACL</name>
<keyword evidence="1" id="KW-0472">Membrane</keyword>